<dbReference type="InterPro" id="IPR029062">
    <property type="entry name" value="Class_I_gatase-like"/>
</dbReference>
<proteinExistence type="inferred from homology"/>
<keyword evidence="4" id="KW-0963">Cytoplasm</keyword>
<dbReference type="PANTHER" id="PTHR20919">
    <property type="entry name" value="HOMOSERINE O-SUCCINYLTRANSFERASE"/>
    <property type="match status" value="1"/>
</dbReference>
<feature type="binding site" evidence="4">
    <location>
        <position position="133"/>
    </location>
    <ligand>
        <name>substrate</name>
    </ligand>
</feature>
<comment type="caution">
    <text evidence="4">Lacks conserved residue(s) required for the propagation of feature annotation.</text>
</comment>
<feature type="active site" description="Acyl-thioester intermediate" evidence="4 5">
    <location>
        <position position="112"/>
    </location>
</feature>
<feature type="active site" evidence="4">
    <location>
        <position position="206"/>
    </location>
</feature>
<comment type="similarity">
    <text evidence="4">Belongs to the MetA family.</text>
</comment>
<dbReference type="EMBL" id="JACIVC010000054">
    <property type="protein sequence ID" value="MBB1069582.1"/>
    <property type="molecule type" value="Genomic_DNA"/>
</dbReference>
<keyword evidence="7" id="KW-1185">Reference proteome</keyword>
<keyword evidence="2 4" id="KW-0808">Transferase</keyword>
<dbReference type="UniPathway" id="UPA00136">
    <property type="reaction ID" value="UER00199"/>
</dbReference>
<keyword evidence="1 4" id="KW-0028">Amino-acid biosynthesis</keyword>
<reference evidence="6 7" key="1">
    <citation type="submission" date="2020-07" db="EMBL/GenBank/DDBJ databases">
        <title>Description of Limosilactobacillus balticus sp. nov., Limosilactobacillus agrestis sp. nov., Limosilactobacillus albertensis sp. nov., Limosilactobacillus rudii sp. nov., Limosilactobacillus fastidiosus sp. nov., five novel Limosilactobacillus species isolated from the vertebrate gastrointestinal tract, and proposal of 6 subspecies of Limosilactobacillus reuteri adapted to the gastrointestinal tract of specific vertebrate hosts.</title>
        <authorList>
            <person name="Li F."/>
            <person name="Cheng C."/>
            <person name="Zheng J."/>
            <person name="Quevedo R.M."/>
            <person name="Li J."/>
            <person name="Roos S."/>
            <person name="Gaenzle M.G."/>
            <person name="Walter J."/>
        </authorList>
    </citation>
    <scope>NUCLEOTIDE SEQUENCE [LARGE SCALE GENOMIC DNA]</scope>
    <source>
        <strain evidence="6 7">RRLNB_1_1</strain>
    </source>
</reference>
<dbReference type="RefSeq" id="WP_182598182.1">
    <property type="nucleotide sequence ID" value="NZ_JACIVC010000054.1"/>
</dbReference>
<dbReference type="GO" id="GO:0008899">
    <property type="term" value="F:homoserine O-succinyltransferase activity"/>
    <property type="evidence" value="ECO:0007669"/>
    <property type="project" value="TreeGrafter"/>
</dbReference>
<comment type="catalytic activity">
    <reaction evidence="4">
        <text>L-serine + acetyl-CoA = O-acetyl-L-serine + CoA</text>
        <dbReference type="Rhea" id="RHEA:24560"/>
        <dbReference type="ChEBI" id="CHEBI:33384"/>
        <dbReference type="ChEBI" id="CHEBI:57287"/>
        <dbReference type="ChEBI" id="CHEBI:57288"/>
        <dbReference type="ChEBI" id="CHEBI:58340"/>
        <dbReference type="EC" id="2.3.1.30"/>
    </reaction>
</comment>
<accession>A0A7W3Y8K7</accession>
<comment type="pathway">
    <text evidence="4">Amino-acid biosynthesis; L-cysteine biosynthesis; L-cysteine from L-serine: step 1/2.</text>
</comment>
<evidence type="ECO:0000256" key="1">
    <source>
        <dbReference type="ARBA" id="ARBA00022605"/>
    </source>
</evidence>
<sequence>MMAAPLKIGILNLMHDKEDTQQRFTKVLSAGSYRVNIQYFYPQNHYTSRPVPKLVQQISQPLDLGQAAAMDAFIITGAPIEQLPFEKITYLDEVHQLIDCLVANNIPQLYICWGAMAAANYLYGISKMPLPEKIFGVFHNYIQHEDPLLTGLDDGFLTPHARYAEMDINKIAHDPRLIINATTKDNRLFSFRARDKHQYFLFSHLEYGQDALLKEYLRERNTHPGIEYIKPQNYFRDPLHMKDPQFSWQRTQRVFFDNWLQAVANDTKTQQLVKE</sequence>
<comment type="subcellular location">
    <subcellularLocation>
        <location evidence="4">Cytoplasm</location>
    </subcellularLocation>
</comment>
<dbReference type="GO" id="GO:0006535">
    <property type="term" value="P:cysteine biosynthetic process from serine"/>
    <property type="evidence" value="ECO:0007669"/>
    <property type="project" value="UniProtKB-UniRule"/>
</dbReference>
<organism evidence="6 7">
    <name type="scientific">Limosilactobacillus albertensis</name>
    <dbReference type="NCBI Taxonomy" id="2759752"/>
    <lineage>
        <taxon>Bacteria</taxon>
        <taxon>Bacillati</taxon>
        <taxon>Bacillota</taxon>
        <taxon>Bacilli</taxon>
        <taxon>Lactobacillales</taxon>
        <taxon>Lactobacillaceae</taxon>
        <taxon>Limosilactobacillus</taxon>
    </lineage>
</organism>
<dbReference type="GO" id="GO:0009001">
    <property type="term" value="F:serine O-acetyltransferase activity"/>
    <property type="evidence" value="ECO:0007669"/>
    <property type="project" value="UniProtKB-UniRule"/>
</dbReference>
<dbReference type="Pfam" id="PF04204">
    <property type="entry name" value="HTS"/>
    <property type="match status" value="1"/>
</dbReference>
<dbReference type="Gene3D" id="3.40.50.880">
    <property type="match status" value="1"/>
</dbReference>
<dbReference type="Proteomes" id="UP000518316">
    <property type="component" value="Unassembled WGS sequence"/>
</dbReference>
<comment type="caution">
    <text evidence="6">The sequence shown here is derived from an EMBL/GenBank/DDBJ whole genome shotgun (WGS) entry which is preliminary data.</text>
</comment>
<dbReference type="GO" id="GO:0005737">
    <property type="term" value="C:cytoplasm"/>
    <property type="evidence" value="ECO:0007669"/>
    <property type="project" value="UniProtKB-SubCell"/>
</dbReference>
<keyword evidence="4" id="KW-0198">Cysteine biosynthesis</keyword>
<evidence type="ECO:0000256" key="5">
    <source>
        <dbReference type="PIRSR" id="PIRSR000450-1"/>
    </source>
</evidence>
<protein>
    <recommendedName>
        <fullName evidence="4">Serine O-acetyltransferase</fullName>
        <shortName evidence="4">SAT</shortName>
        <ecNumber evidence="4">2.3.1.30</ecNumber>
    </recommendedName>
</protein>
<name>A0A7W3Y8K7_9LACO</name>
<dbReference type="SUPFAM" id="SSF52317">
    <property type="entry name" value="Class I glutamine amidotransferase-like"/>
    <property type="match status" value="1"/>
</dbReference>
<feature type="active site" description="Proton acceptor" evidence="4">
    <location>
        <position position="204"/>
    </location>
</feature>
<evidence type="ECO:0000256" key="4">
    <source>
        <dbReference type="HAMAP-Rule" id="MF_00295"/>
    </source>
</evidence>
<gene>
    <name evidence="6" type="ORF">H5S40_05350</name>
</gene>
<dbReference type="PANTHER" id="PTHR20919:SF0">
    <property type="entry name" value="HOMOSERINE O-SUCCINYLTRANSFERASE"/>
    <property type="match status" value="1"/>
</dbReference>
<dbReference type="PIRSF" id="PIRSF000450">
    <property type="entry name" value="H_ser_succinyltr"/>
    <property type="match status" value="1"/>
</dbReference>
<feature type="binding site" evidence="4">
    <location>
        <position position="218"/>
    </location>
    <ligand>
        <name>substrate</name>
    </ligand>
</feature>
<feature type="site" description="Important for substrate specificity" evidence="4">
    <location>
        <position position="161"/>
    </location>
</feature>
<evidence type="ECO:0000313" key="6">
    <source>
        <dbReference type="EMBL" id="MBB1069582.1"/>
    </source>
</evidence>
<dbReference type="EC" id="2.3.1.30" evidence="4"/>
<comment type="function">
    <text evidence="4">Transfers an acetyl group from acetyl-CoA to L-serine, forming acetyl-L-serine.</text>
</comment>
<dbReference type="HAMAP" id="MF_00295">
    <property type="entry name" value="MetA_acyltransf"/>
    <property type="match status" value="1"/>
</dbReference>
<evidence type="ECO:0000313" key="7">
    <source>
        <dbReference type="Proteomes" id="UP000518316"/>
    </source>
</evidence>
<dbReference type="InterPro" id="IPR033752">
    <property type="entry name" value="MetA_family"/>
</dbReference>
<feature type="site" description="Important for acyl-CoA specificity" evidence="4">
    <location>
        <position position="81"/>
    </location>
</feature>
<dbReference type="AlphaFoldDB" id="A0A7W3Y8K7"/>
<evidence type="ECO:0000256" key="2">
    <source>
        <dbReference type="ARBA" id="ARBA00022679"/>
    </source>
</evidence>
<evidence type="ECO:0000256" key="3">
    <source>
        <dbReference type="ARBA" id="ARBA00023315"/>
    </source>
</evidence>
<keyword evidence="3 4" id="KW-0012">Acyltransferase</keyword>